<keyword evidence="3" id="KW-0223">Dioxygenase</keyword>
<dbReference type="PANTHER" id="PTHR21266">
    <property type="entry name" value="IRON-SULFUR DOMAIN CONTAINING PROTEIN"/>
    <property type="match status" value="1"/>
</dbReference>
<reference evidence="3 4" key="1">
    <citation type="submission" date="2021-06" db="EMBL/GenBank/DDBJ databases">
        <authorList>
            <person name="Sun Q."/>
            <person name="Li D."/>
        </authorList>
    </citation>
    <scope>NUCLEOTIDE SEQUENCE [LARGE SCALE GENOMIC DNA]</scope>
    <source>
        <strain evidence="3 4">MSJ-1</strain>
    </source>
</reference>
<dbReference type="CDD" id="cd03469">
    <property type="entry name" value="Rieske_RO_Alpha_N"/>
    <property type="match status" value="1"/>
</dbReference>
<dbReference type="InterPro" id="IPR050584">
    <property type="entry name" value="Cholesterol_7-desaturase"/>
</dbReference>
<dbReference type="Proteomes" id="UP000783742">
    <property type="component" value="Unassembled WGS sequence"/>
</dbReference>
<keyword evidence="4" id="KW-1185">Reference proteome</keyword>
<evidence type="ECO:0000259" key="2">
    <source>
        <dbReference type="PROSITE" id="PS51296"/>
    </source>
</evidence>
<dbReference type="Pfam" id="PF19112">
    <property type="entry name" value="VanA_C"/>
    <property type="match status" value="1"/>
</dbReference>
<dbReference type="InterPro" id="IPR017941">
    <property type="entry name" value="Rieske_2Fe-2S"/>
</dbReference>
<organism evidence="3 4">
    <name type="scientific">Peptoniphilus ovalis</name>
    <dbReference type="NCBI Taxonomy" id="2841503"/>
    <lineage>
        <taxon>Bacteria</taxon>
        <taxon>Bacillati</taxon>
        <taxon>Bacillota</taxon>
        <taxon>Tissierellia</taxon>
        <taxon>Tissierellales</taxon>
        <taxon>Peptoniphilaceae</taxon>
        <taxon>Peptoniphilus</taxon>
    </lineage>
</organism>
<evidence type="ECO:0000256" key="1">
    <source>
        <dbReference type="ARBA" id="ARBA00023002"/>
    </source>
</evidence>
<evidence type="ECO:0000313" key="3">
    <source>
        <dbReference type="EMBL" id="MBU5669761.1"/>
    </source>
</evidence>
<dbReference type="GO" id="GO:0051213">
    <property type="term" value="F:dioxygenase activity"/>
    <property type="evidence" value="ECO:0007669"/>
    <property type="project" value="UniProtKB-KW"/>
</dbReference>
<dbReference type="Pfam" id="PF00355">
    <property type="entry name" value="Rieske"/>
    <property type="match status" value="1"/>
</dbReference>
<gene>
    <name evidence="3" type="ORF">KQI68_07925</name>
</gene>
<evidence type="ECO:0000313" key="4">
    <source>
        <dbReference type="Proteomes" id="UP000783742"/>
    </source>
</evidence>
<name>A0ABS6FIF1_9FIRM</name>
<feature type="domain" description="Rieske" evidence="2">
    <location>
        <begin position="6"/>
        <end position="113"/>
    </location>
</feature>
<comment type="caution">
    <text evidence="3">The sequence shown here is derived from an EMBL/GenBank/DDBJ whole genome shotgun (WGS) entry which is preliminary data.</text>
</comment>
<dbReference type="PROSITE" id="PS51296">
    <property type="entry name" value="RIESKE"/>
    <property type="match status" value="1"/>
</dbReference>
<protein>
    <submittedName>
        <fullName evidence="3">Aromatic ring-hydroxylating dioxygenase subunit alpha</fullName>
    </submittedName>
</protein>
<proteinExistence type="predicted"/>
<dbReference type="EMBL" id="JAHLQO010000005">
    <property type="protein sequence ID" value="MBU5669761.1"/>
    <property type="molecule type" value="Genomic_DNA"/>
</dbReference>
<sequence>MIKNEWYAVLSSSELKKNELIGVKRLNMDLVFFRDKNNKVACLFDMCSHRGAALSKGKVLDNCNIQCPFHGLEFNKNGECQFIPANGINNQGDLERYNVKFFKVKERHGIIYIWNGDDEVETDEIPFHNEIDKSFVFSEFKDWWKTHYSRAIENQLDVVHLPFVHHNTIGAGGKTLVNGPKVIVSDKEKTILTSANNEVDNGQERHGPNESEIRSTYLKFKFPNIWMNNITDKIKVLIFFVPVDDENTILYLRFYNKITGIKLVDKFIGFFGKIANFIIERQDKRVVETQRPKASSLKSKENLIEGDKPIIEYRKMRQNLKGYGLK</sequence>
<dbReference type="PANTHER" id="PTHR21266:SF59">
    <property type="entry name" value="BLR4922 PROTEIN"/>
    <property type="match status" value="1"/>
</dbReference>
<dbReference type="RefSeq" id="WP_216549601.1">
    <property type="nucleotide sequence ID" value="NZ_JAHLQO010000005.1"/>
</dbReference>
<dbReference type="InterPro" id="IPR044043">
    <property type="entry name" value="VanA_C_cat"/>
</dbReference>
<keyword evidence="1" id="KW-0560">Oxidoreductase</keyword>
<accession>A0ABS6FIF1</accession>